<dbReference type="NCBIfam" id="NF038032">
    <property type="entry name" value="CehA_McbA_metalo"/>
    <property type="match status" value="1"/>
</dbReference>
<proteinExistence type="predicted"/>
<sequence>MPNQTNQAEVKLEFARSIDKDEEGRYVELPFEMPERAGALLVSYRVESHDANANAIIDLGVRDERRLRGWSGGARSEFRIEPEQATPGYIAGELTPGGWAVVLGAYRVPEGGCTVHAVVRIELCTPGWLRGDLHTHSVHSDGTFTLEENAAAIKALGCDFIAMTDHNAISQNSAYPRNSGVIMIPGMEFTTNFGHSNFLGVDDPLDDFRVVSQADVDHRIAEARTRGSKIVLNHPHCEYCPWLWDFAADYDWVEIWNGPWTERNARALSWWQEQLAAGRRLVAVGGSDTHRPHPFVKHAYPCTWVLSDTRTAAGVLDGIGRGHTFTTFAPDGPFVELRCGDAIMGDTVPVGAAAPELVTVHAEHLLPGDELRVISENGQERSWIASEDTLDISVERDGRHFVRVEVWRRFEQVQNTLLAAVTNPIYFDRP</sequence>
<dbReference type="EMBL" id="RXHU01000054">
    <property type="protein sequence ID" value="RTE08278.1"/>
    <property type="molecule type" value="Genomic_DNA"/>
</dbReference>
<dbReference type="Proteomes" id="UP000276128">
    <property type="component" value="Unassembled WGS sequence"/>
</dbReference>
<name>A0A430JB63_9BACL</name>
<comment type="caution">
    <text evidence="2">The sequence shown here is derived from an EMBL/GenBank/DDBJ whole genome shotgun (WGS) entry which is preliminary data.</text>
</comment>
<dbReference type="InterPro" id="IPR003141">
    <property type="entry name" value="Pol/His_phosphatase_N"/>
</dbReference>
<organism evidence="2 3">
    <name type="scientific">Paenibacillus whitsoniae</name>
    <dbReference type="NCBI Taxonomy" id="2496558"/>
    <lineage>
        <taxon>Bacteria</taxon>
        <taxon>Bacillati</taxon>
        <taxon>Bacillota</taxon>
        <taxon>Bacilli</taxon>
        <taxon>Bacillales</taxon>
        <taxon>Paenibacillaceae</taxon>
        <taxon>Paenibacillus</taxon>
    </lineage>
</organism>
<evidence type="ECO:0000259" key="1">
    <source>
        <dbReference type="SMART" id="SM00481"/>
    </source>
</evidence>
<evidence type="ECO:0000313" key="3">
    <source>
        <dbReference type="Proteomes" id="UP000276128"/>
    </source>
</evidence>
<reference evidence="2 3" key="1">
    <citation type="submission" date="2018-12" db="EMBL/GenBank/DDBJ databases">
        <title>Bacillus ochoae sp. nov., Paenibacillus whitsoniae sp. nov., Paenibacillus spiritus sp. nov. Isolated from the Mars Exploration Rover during spacecraft assembly.</title>
        <authorList>
            <person name="Seuylemezian A."/>
            <person name="Vaishampayan P."/>
        </authorList>
    </citation>
    <scope>NUCLEOTIDE SEQUENCE [LARGE SCALE GENOMIC DNA]</scope>
    <source>
        <strain evidence="2 3">MER 54</strain>
    </source>
</reference>
<dbReference type="GO" id="GO:0035312">
    <property type="term" value="F:5'-3' DNA exonuclease activity"/>
    <property type="evidence" value="ECO:0007669"/>
    <property type="project" value="TreeGrafter"/>
</dbReference>
<dbReference type="RefSeq" id="WP_126142579.1">
    <property type="nucleotide sequence ID" value="NZ_RXHU01000054.1"/>
</dbReference>
<dbReference type="Gene3D" id="3.20.20.140">
    <property type="entry name" value="Metal-dependent hydrolases"/>
    <property type="match status" value="1"/>
</dbReference>
<gene>
    <name evidence="2" type="ORF">EJQ19_17790</name>
</gene>
<dbReference type="InterPro" id="IPR016195">
    <property type="entry name" value="Pol/histidinol_Pase-like"/>
</dbReference>
<dbReference type="AlphaFoldDB" id="A0A430JB63"/>
<evidence type="ECO:0000313" key="2">
    <source>
        <dbReference type="EMBL" id="RTE08278.1"/>
    </source>
</evidence>
<dbReference type="PANTHER" id="PTHR42924:SF3">
    <property type="entry name" value="POLYMERASE_HISTIDINOL PHOSPHATASE N-TERMINAL DOMAIN-CONTAINING PROTEIN"/>
    <property type="match status" value="1"/>
</dbReference>
<dbReference type="InterPro" id="IPR052018">
    <property type="entry name" value="PHP_domain"/>
</dbReference>
<dbReference type="GO" id="GO:0004534">
    <property type="term" value="F:5'-3' RNA exonuclease activity"/>
    <property type="evidence" value="ECO:0007669"/>
    <property type="project" value="TreeGrafter"/>
</dbReference>
<accession>A0A430JB63</accession>
<dbReference type="OrthoDB" id="9804333at2"/>
<feature type="domain" description="Polymerase/histidinol phosphatase N-terminal" evidence="1">
    <location>
        <begin position="131"/>
        <end position="193"/>
    </location>
</feature>
<dbReference type="PANTHER" id="PTHR42924">
    <property type="entry name" value="EXONUCLEASE"/>
    <property type="match status" value="1"/>
</dbReference>
<dbReference type="SUPFAM" id="SSF89550">
    <property type="entry name" value="PHP domain-like"/>
    <property type="match status" value="1"/>
</dbReference>
<keyword evidence="3" id="KW-1185">Reference proteome</keyword>
<protein>
    <submittedName>
        <fullName evidence="2">Phosphoesterase</fullName>
    </submittedName>
</protein>
<dbReference type="SMART" id="SM00481">
    <property type="entry name" value="POLIIIAc"/>
    <property type="match status" value="1"/>
</dbReference>